<gene>
    <name evidence="8" type="ORF">SNAT2548_LOCUS4262</name>
</gene>
<reference evidence="8" key="1">
    <citation type="submission" date="2021-02" db="EMBL/GenBank/DDBJ databases">
        <authorList>
            <person name="Dougan E. K."/>
            <person name="Rhodes N."/>
            <person name="Thang M."/>
            <person name="Chan C."/>
        </authorList>
    </citation>
    <scope>NUCLEOTIDE SEQUENCE</scope>
</reference>
<dbReference type="EMBL" id="CAJNDS010000261">
    <property type="protein sequence ID" value="CAE7035212.1"/>
    <property type="molecule type" value="Genomic_DNA"/>
</dbReference>
<evidence type="ECO:0000256" key="3">
    <source>
        <dbReference type="ARBA" id="ARBA00022980"/>
    </source>
</evidence>
<dbReference type="PANTHER" id="PTHR22792">
    <property type="entry name" value="LUPUS LA PROTEIN-RELATED"/>
    <property type="match status" value="1"/>
</dbReference>
<feature type="compositionally biased region" description="Low complexity" evidence="6">
    <location>
        <begin position="35"/>
        <end position="46"/>
    </location>
</feature>
<dbReference type="InterPro" id="IPR008991">
    <property type="entry name" value="Translation_prot_SH3-like_sf"/>
</dbReference>
<organism evidence="8 9">
    <name type="scientific">Symbiodinium natans</name>
    <dbReference type="NCBI Taxonomy" id="878477"/>
    <lineage>
        <taxon>Eukaryota</taxon>
        <taxon>Sar</taxon>
        <taxon>Alveolata</taxon>
        <taxon>Dinophyceae</taxon>
        <taxon>Suessiales</taxon>
        <taxon>Symbiodiniaceae</taxon>
        <taxon>Symbiodinium</taxon>
    </lineage>
</organism>
<dbReference type="InterPro" id="IPR006630">
    <property type="entry name" value="La_HTH"/>
</dbReference>
<evidence type="ECO:0000256" key="6">
    <source>
        <dbReference type="SAM" id="MobiDB-lite"/>
    </source>
</evidence>
<dbReference type="OrthoDB" id="435402at2759"/>
<dbReference type="InterPro" id="IPR005824">
    <property type="entry name" value="KOW"/>
</dbReference>
<feature type="compositionally biased region" description="Acidic residues" evidence="6">
    <location>
        <begin position="24"/>
        <end position="34"/>
    </location>
</feature>
<comment type="caution">
    <text evidence="8">The sequence shown here is derived from an EMBL/GenBank/DDBJ whole genome shotgun (WGS) entry which is preliminary data.</text>
</comment>
<dbReference type="SUPFAM" id="SSF46785">
    <property type="entry name" value="Winged helix' DNA-binding domain"/>
    <property type="match status" value="1"/>
</dbReference>
<dbReference type="Gene3D" id="2.30.30.30">
    <property type="match status" value="1"/>
</dbReference>
<accession>A0A812IE79</accession>
<dbReference type="Proteomes" id="UP000604046">
    <property type="component" value="Unassembled WGS sequence"/>
</dbReference>
<dbReference type="Gene3D" id="1.10.10.10">
    <property type="entry name" value="Winged helix-like DNA-binding domain superfamily/Winged helix DNA-binding domain"/>
    <property type="match status" value="1"/>
</dbReference>
<feature type="compositionally biased region" description="Basic and acidic residues" evidence="6">
    <location>
        <begin position="52"/>
        <end position="69"/>
    </location>
</feature>
<dbReference type="PROSITE" id="PS50961">
    <property type="entry name" value="HTH_LA"/>
    <property type="match status" value="1"/>
</dbReference>
<dbReference type="Pfam" id="PF00467">
    <property type="entry name" value="KOW"/>
    <property type="match status" value="1"/>
</dbReference>
<dbReference type="InterPro" id="IPR041988">
    <property type="entry name" value="Ribosomal_uL24_KOW"/>
</dbReference>
<dbReference type="GO" id="GO:1990904">
    <property type="term" value="C:ribonucleoprotein complex"/>
    <property type="evidence" value="ECO:0007669"/>
    <property type="project" value="UniProtKB-KW"/>
</dbReference>
<dbReference type="SUPFAM" id="SSF50104">
    <property type="entry name" value="Translation proteins SH3-like domain"/>
    <property type="match status" value="1"/>
</dbReference>
<evidence type="ECO:0000256" key="5">
    <source>
        <dbReference type="PROSITE-ProRule" id="PRU00332"/>
    </source>
</evidence>
<evidence type="ECO:0000256" key="4">
    <source>
        <dbReference type="ARBA" id="ARBA00023274"/>
    </source>
</evidence>
<dbReference type="AlphaFoldDB" id="A0A812IE79"/>
<evidence type="ECO:0000313" key="9">
    <source>
        <dbReference type="Proteomes" id="UP000604046"/>
    </source>
</evidence>
<dbReference type="Pfam" id="PF05383">
    <property type="entry name" value="La"/>
    <property type="match status" value="1"/>
</dbReference>
<feature type="domain" description="HTH La-type RNA-binding" evidence="7">
    <location>
        <begin position="91"/>
        <end position="188"/>
    </location>
</feature>
<feature type="region of interest" description="Disordered" evidence="6">
    <location>
        <begin position="1"/>
        <end position="95"/>
    </location>
</feature>
<keyword evidence="4" id="KW-0687">Ribonucleoprotein</keyword>
<dbReference type="InterPro" id="IPR014722">
    <property type="entry name" value="Rib_uL2_dom2"/>
</dbReference>
<proteinExistence type="inferred from homology"/>
<comment type="similarity">
    <text evidence="1">Belongs to the universal ribosomal protein uL24 family.</text>
</comment>
<evidence type="ECO:0000313" key="8">
    <source>
        <dbReference type="EMBL" id="CAE7035212.1"/>
    </source>
</evidence>
<name>A0A812IE79_9DINO</name>
<dbReference type="InterPro" id="IPR045180">
    <property type="entry name" value="La_dom_prot"/>
</dbReference>
<dbReference type="InterPro" id="IPR036388">
    <property type="entry name" value="WH-like_DNA-bd_sf"/>
</dbReference>
<dbReference type="SMART" id="SM00739">
    <property type="entry name" value="KOW"/>
    <property type="match status" value="1"/>
</dbReference>
<dbReference type="InterPro" id="IPR036390">
    <property type="entry name" value="WH_DNA-bd_sf"/>
</dbReference>
<keyword evidence="9" id="KW-1185">Reference proteome</keyword>
<keyword evidence="3" id="KW-0689">Ribosomal protein</keyword>
<evidence type="ECO:0000256" key="1">
    <source>
        <dbReference type="ARBA" id="ARBA00010618"/>
    </source>
</evidence>
<dbReference type="GO" id="GO:0005840">
    <property type="term" value="C:ribosome"/>
    <property type="evidence" value="ECO:0007669"/>
    <property type="project" value="UniProtKB-KW"/>
</dbReference>
<sequence length="465" mass="50507">MAGVFEDEHAEEATQSAEAVQDTVSDEAASEDGDAGAAGDAGDADSNALSGEIREQALDDKDGRIEPGSRHTVGSEPAADRKRKRRREKRSMTREERLRALRRQVEYYLSDGNLIGDTFFHQKISQHPQGWLDATLVLGCNRVKKLEISDEADIEEALAESELETQWLSAADGKTLQLRRKNGRALPDLRAAGWLATQIEQRRQAGEAALTNAKPEPSKLLQTPKVGDKVQITAGESAGQSGQVLSVEDGEFTVLVGGVDVAVVSLSELEVEEAIGNNQAARETDNQPVPGLFAALASVGSFFSQQRLQGGTAKLKPEQSARSTILASNFLVEQMLLRLRPWIPEECLGKRFWGLASQWTFEKLQPGGSLCISNRISEDRGAGIGVRVLLPLNAAAGAELNVKVALHDRKVAGEPNIVEQGSAVLHMHPQHLVEVRTPQHTLHLLCLLLWYGAEDHSRQPGGSRV</sequence>
<dbReference type="SMART" id="SM00715">
    <property type="entry name" value="LA"/>
    <property type="match status" value="1"/>
</dbReference>
<evidence type="ECO:0000259" key="7">
    <source>
        <dbReference type="PROSITE" id="PS50961"/>
    </source>
</evidence>
<dbReference type="GO" id="GO:0003723">
    <property type="term" value="F:RNA binding"/>
    <property type="evidence" value="ECO:0007669"/>
    <property type="project" value="UniProtKB-UniRule"/>
</dbReference>
<protein>
    <recommendedName>
        <fullName evidence="7">HTH La-type RNA-binding domain-containing protein</fullName>
    </recommendedName>
</protein>
<dbReference type="CDD" id="cd06089">
    <property type="entry name" value="KOW_RPL26"/>
    <property type="match status" value="1"/>
</dbReference>
<keyword evidence="2 5" id="KW-0694">RNA-binding</keyword>
<evidence type="ECO:0000256" key="2">
    <source>
        <dbReference type="ARBA" id="ARBA00022884"/>
    </source>
</evidence>